<evidence type="ECO:0000256" key="6">
    <source>
        <dbReference type="SAM" id="Phobius"/>
    </source>
</evidence>
<evidence type="ECO:0000259" key="7">
    <source>
        <dbReference type="Pfam" id="PF02687"/>
    </source>
</evidence>
<evidence type="ECO:0000256" key="2">
    <source>
        <dbReference type="ARBA" id="ARBA00022475"/>
    </source>
</evidence>
<gene>
    <name evidence="8" type="ORF">NK118_12430</name>
</gene>
<reference evidence="8 9" key="1">
    <citation type="journal article" date="2022" name="Genome Biol. Evol.">
        <title>Host diet, physiology and behaviors set the stage for Lachnospiraceae cladogenesis.</title>
        <authorList>
            <person name="Vera-Ponce De Leon A."/>
            <person name="Schneider M."/>
            <person name="Jahnes B.C."/>
            <person name="Sadowski V."/>
            <person name="Camuy-Velez L.A."/>
            <person name="Duan J."/>
            <person name="Sabree Z.L."/>
        </authorList>
    </citation>
    <scope>NUCLEOTIDE SEQUENCE [LARGE SCALE GENOMIC DNA]</scope>
    <source>
        <strain evidence="8 9">PAL227</strain>
    </source>
</reference>
<feature type="domain" description="ABC3 transporter permease C-terminal" evidence="7">
    <location>
        <begin position="297"/>
        <end position="376"/>
    </location>
</feature>
<feature type="transmembrane region" description="Helical" evidence="6">
    <location>
        <begin position="335"/>
        <end position="360"/>
    </location>
</feature>
<evidence type="ECO:0000256" key="1">
    <source>
        <dbReference type="ARBA" id="ARBA00004651"/>
    </source>
</evidence>
<evidence type="ECO:0000313" key="9">
    <source>
        <dbReference type="Proteomes" id="UP001523565"/>
    </source>
</evidence>
<dbReference type="PANTHER" id="PTHR30572">
    <property type="entry name" value="MEMBRANE COMPONENT OF TRANSPORTER-RELATED"/>
    <property type="match status" value="1"/>
</dbReference>
<accession>A0ABT1EK27</accession>
<dbReference type="InterPro" id="IPR050250">
    <property type="entry name" value="Macrolide_Exporter_MacB"/>
</dbReference>
<dbReference type="RefSeq" id="WP_262069934.1">
    <property type="nucleotide sequence ID" value="NZ_JAMXOC010000022.1"/>
</dbReference>
<evidence type="ECO:0000256" key="3">
    <source>
        <dbReference type="ARBA" id="ARBA00022692"/>
    </source>
</evidence>
<feature type="transmembrane region" description="Helical" evidence="6">
    <location>
        <begin position="366"/>
        <end position="389"/>
    </location>
</feature>
<dbReference type="Pfam" id="PF02687">
    <property type="entry name" value="FtsX"/>
    <property type="match status" value="1"/>
</dbReference>
<evidence type="ECO:0000313" key="8">
    <source>
        <dbReference type="EMBL" id="MCP1111056.1"/>
    </source>
</evidence>
<dbReference type="EMBL" id="JAMZFV010000022">
    <property type="protein sequence ID" value="MCP1111056.1"/>
    <property type="molecule type" value="Genomic_DNA"/>
</dbReference>
<keyword evidence="2" id="KW-1003">Cell membrane</keyword>
<organism evidence="8 9">
    <name type="scientific">Ohessyouella blattaphilus</name>
    <dbReference type="NCBI Taxonomy" id="2949333"/>
    <lineage>
        <taxon>Bacteria</taxon>
        <taxon>Bacillati</taxon>
        <taxon>Bacillota</taxon>
        <taxon>Clostridia</taxon>
        <taxon>Lachnospirales</taxon>
        <taxon>Lachnospiraceae</taxon>
        <taxon>Ohessyouella</taxon>
    </lineage>
</organism>
<keyword evidence="4 6" id="KW-1133">Transmembrane helix</keyword>
<dbReference type="PANTHER" id="PTHR30572:SF9">
    <property type="entry name" value="ABC TRANSPORTER PERMEASE PROTEIN"/>
    <property type="match status" value="1"/>
</dbReference>
<protein>
    <recommendedName>
        <fullName evidence="7">ABC3 transporter permease C-terminal domain-containing protein</fullName>
    </recommendedName>
</protein>
<keyword evidence="9" id="KW-1185">Reference proteome</keyword>
<keyword evidence="5 6" id="KW-0472">Membrane</keyword>
<name>A0ABT1EK27_9FIRM</name>
<feature type="transmembrane region" description="Helical" evidence="6">
    <location>
        <begin position="20"/>
        <end position="41"/>
    </location>
</feature>
<comment type="subcellular location">
    <subcellularLocation>
        <location evidence="1">Cell membrane</location>
        <topology evidence="1">Multi-pass membrane protein</topology>
    </subcellularLocation>
</comment>
<dbReference type="InterPro" id="IPR003838">
    <property type="entry name" value="ABC3_permease_C"/>
</dbReference>
<sequence length="404" mass="45706">MFIFRTAVENIRRHKRKSILFFMACLLLSLIMQVILINLQVTEREYLEIRRSIPVTGRVTNLTGTSSSRLVIPEKNIAAIENCDFLKDKLYQAPVWFTNHEIDSKDVRMNNSYYGLATNSAEATSYKEITWLEGESEKSLSDEELKIIVSKPLLEAENTSLGKDLDLYIHYQHCDAYDVISYDFSKQHTFRIIGFYTANDNEQDRQGADILVPYKAITALHKEEGRRYLMDGASFSLVDPAEINAVKEEMKKTGYLSIAPGAVPSRKGNALLFEDSTFIKTATNFEDNIRLNKIFLPVLLGALLVVIYLLVNMLMQSRREEYLLYRVMGMRRRSVGVLFCLEHILIALGGVIVSLILSMIMGGTSWMQGAILSLLVLLCICVGTMIALVSIGRNSLMLAVQKND</sequence>
<evidence type="ECO:0000256" key="5">
    <source>
        <dbReference type="ARBA" id="ARBA00023136"/>
    </source>
</evidence>
<comment type="caution">
    <text evidence="8">The sequence shown here is derived from an EMBL/GenBank/DDBJ whole genome shotgun (WGS) entry which is preliminary data.</text>
</comment>
<evidence type="ECO:0000256" key="4">
    <source>
        <dbReference type="ARBA" id="ARBA00022989"/>
    </source>
</evidence>
<feature type="transmembrane region" description="Helical" evidence="6">
    <location>
        <begin position="294"/>
        <end position="314"/>
    </location>
</feature>
<dbReference type="Proteomes" id="UP001523565">
    <property type="component" value="Unassembled WGS sequence"/>
</dbReference>
<proteinExistence type="predicted"/>
<keyword evidence="3 6" id="KW-0812">Transmembrane</keyword>